<dbReference type="EMBL" id="AWUE01016484">
    <property type="protein sequence ID" value="OMO91087.1"/>
    <property type="molecule type" value="Genomic_DNA"/>
</dbReference>
<sequence>MVSAIRMVKFHGLRELGVGPLGLMEPNSRLVKAG</sequence>
<organism evidence="1 2">
    <name type="scientific">Corchorus olitorius</name>
    <dbReference type="NCBI Taxonomy" id="93759"/>
    <lineage>
        <taxon>Eukaryota</taxon>
        <taxon>Viridiplantae</taxon>
        <taxon>Streptophyta</taxon>
        <taxon>Embryophyta</taxon>
        <taxon>Tracheophyta</taxon>
        <taxon>Spermatophyta</taxon>
        <taxon>Magnoliopsida</taxon>
        <taxon>eudicotyledons</taxon>
        <taxon>Gunneridae</taxon>
        <taxon>Pentapetalae</taxon>
        <taxon>rosids</taxon>
        <taxon>malvids</taxon>
        <taxon>Malvales</taxon>
        <taxon>Malvaceae</taxon>
        <taxon>Grewioideae</taxon>
        <taxon>Apeibeae</taxon>
        <taxon>Corchorus</taxon>
    </lineage>
</organism>
<dbReference type="AlphaFoldDB" id="A0A1R3J8F6"/>
<keyword evidence="2" id="KW-1185">Reference proteome</keyword>
<proteinExistence type="predicted"/>
<reference evidence="2" key="1">
    <citation type="submission" date="2013-09" db="EMBL/GenBank/DDBJ databases">
        <title>Corchorus olitorius genome sequencing.</title>
        <authorList>
            <person name="Alam M."/>
            <person name="Haque M.S."/>
            <person name="Islam M.S."/>
            <person name="Emdad E.M."/>
            <person name="Islam M.M."/>
            <person name="Ahmed B."/>
            <person name="Halim A."/>
            <person name="Hossen Q.M.M."/>
            <person name="Hossain M.Z."/>
            <person name="Ahmed R."/>
            <person name="Khan M.M."/>
            <person name="Islam R."/>
            <person name="Rashid M.M."/>
            <person name="Khan S.A."/>
            <person name="Rahman M.S."/>
            <person name="Alam M."/>
            <person name="Yahiya A.S."/>
            <person name="Khan M.S."/>
            <person name="Azam M.S."/>
            <person name="Haque T."/>
            <person name="Lashkar M.Z.H."/>
            <person name="Akhand A.I."/>
            <person name="Morshed G."/>
            <person name="Roy S."/>
            <person name="Uddin K.S."/>
            <person name="Rabeya T."/>
            <person name="Hossain A.S."/>
            <person name="Chowdhury A."/>
            <person name="Snigdha A.R."/>
            <person name="Mortoza M.S."/>
            <person name="Matin S.A."/>
            <person name="Hoque S.M.E."/>
            <person name="Islam M.K."/>
            <person name="Roy D.K."/>
            <person name="Haider R."/>
            <person name="Moosa M.M."/>
            <person name="Elias S.M."/>
            <person name="Hasan A.M."/>
            <person name="Jahan S."/>
            <person name="Shafiuddin M."/>
            <person name="Mahmood N."/>
            <person name="Shommy N.S."/>
        </authorList>
    </citation>
    <scope>NUCLEOTIDE SEQUENCE [LARGE SCALE GENOMIC DNA]</scope>
    <source>
        <strain evidence="2">cv. O-4</strain>
    </source>
</reference>
<dbReference type="Proteomes" id="UP000187203">
    <property type="component" value="Unassembled WGS sequence"/>
</dbReference>
<evidence type="ECO:0000313" key="1">
    <source>
        <dbReference type="EMBL" id="OMO91087.1"/>
    </source>
</evidence>
<evidence type="ECO:0000313" key="2">
    <source>
        <dbReference type="Proteomes" id="UP000187203"/>
    </source>
</evidence>
<comment type="caution">
    <text evidence="1">The sequence shown here is derived from an EMBL/GenBank/DDBJ whole genome shotgun (WGS) entry which is preliminary data.</text>
</comment>
<name>A0A1R3J8F6_9ROSI</name>
<gene>
    <name evidence="1" type="ORF">COLO4_18653</name>
</gene>
<accession>A0A1R3J8F6</accession>
<protein>
    <submittedName>
        <fullName evidence="1">Uncharacterized protein</fullName>
    </submittedName>
</protein>